<dbReference type="Gene3D" id="2.10.10.10">
    <property type="entry name" value="Fibronectin, type II, collagen-binding"/>
    <property type="match status" value="2"/>
</dbReference>
<accession>A0A5B7E9W0</accession>
<dbReference type="Pfam" id="PF00040">
    <property type="entry name" value="fn2"/>
    <property type="match status" value="1"/>
</dbReference>
<dbReference type="EMBL" id="VSRR010002095">
    <property type="protein sequence ID" value="MPC29574.1"/>
    <property type="molecule type" value="Genomic_DNA"/>
</dbReference>
<keyword evidence="1" id="KW-0677">Repeat</keyword>
<proteinExistence type="predicted"/>
<dbReference type="InterPro" id="IPR013806">
    <property type="entry name" value="Kringle-like"/>
</dbReference>
<comment type="caution">
    <text evidence="3">Lacks conserved residue(s) required for the propagation of feature annotation.</text>
</comment>
<gene>
    <name evidence="5" type="ORF">E2C01_022815</name>
</gene>
<dbReference type="SUPFAM" id="SSF57440">
    <property type="entry name" value="Kringle-like"/>
    <property type="match status" value="1"/>
</dbReference>
<dbReference type="Proteomes" id="UP000324222">
    <property type="component" value="Unassembled WGS sequence"/>
</dbReference>
<dbReference type="InterPro" id="IPR036943">
    <property type="entry name" value="FN_type2_sf"/>
</dbReference>
<dbReference type="PROSITE" id="PS51092">
    <property type="entry name" value="FN2_2"/>
    <property type="match status" value="1"/>
</dbReference>
<keyword evidence="2" id="KW-1015">Disulfide bond</keyword>
<evidence type="ECO:0000313" key="5">
    <source>
        <dbReference type="EMBL" id="MPC29574.1"/>
    </source>
</evidence>
<dbReference type="InterPro" id="IPR000562">
    <property type="entry name" value="FN_type2_dom"/>
</dbReference>
<keyword evidence="6" id="KW-1185">Reference proteome</keyword>
<evidence type="ECO:0000256" key="3">
    <source>
        <dbReference type="PROSITE-ProRule" id="PRU00479"/>
    </source>
</evidence>
<reference evidence="5 6" key="1">
    <citation type="submission" date="2019-05" db="EMBL/GenBank/DDBJ databases">
        <title>Another draft genome of Portunus trituberculatus and its Hox gene families provides insights of decapod evolution.</title>
        <authorList>
            <person name="Jeong J.-H."/>
            <person name="Song I."/>
            <person name="Kim S."/>
            <person name="Choi T."/>
            <person name="Kim D."/>
            <person name="Ryu S."/>
            <person name="Kim W."/>
        </authorList>
    </citation>
    <scope>NUCLEOTIDE SEQUENCE [LARGE SCALE GENOMIC DNA]</scope>
    <source>
        <tissue evidence="5">Muscle</tissue>
    </source>
</reference>
<sequence>MVVFLAVDALKDPAPSRPSPRLPPGRHTPMCLFPFAWSDTIHRQCTRQDRAMPWCATMLSYSHEPLHSVYCTDTIQVPQPNVQPPIMPRGKASPHCLSSFRYKGMEYSGCTAADREMPWCAVMVNEEEEPVASIYCSSCPAIHCGGAVSSTNQEKLQITIVFPTSSSYTALPPRVNLLQIYDTSWLIREFPSYWMSFVLFRWLNLAFDLQADSPSWKLMKWLVTTRMSWWLEDNHLLTQAQYGFRPRHSTFDVLVQMEYHICDTYRQRQEAAPAVEDWVAIWGITVQIDKSAVVCFTLKRIPTPPAVSLNGEPVPFTKHNSFLELRLEGPRLTWASHIDHLSTSCMRQLNVMKRIPSIKWLDTIQNAALRISLGAMQSFSVVSLHAESGVPPLASHRQEVLCHHYHHIRSLPPSHPLSVLYATLGLNHYAPSGSLEPSNPY</sequence>
<evidence type="ECO:0000256" key="1">
    <source>
        <dbReference type="ARBA" id="ARBA00022737"/>
    </source>
</evidence>
<dbReference type="AlphaFoldDB" id="A0A5B7E9W0"/>
<protein>
    <recommendedName>
        <fullName evidence="4">Fibronectin type-II domain-containing protein</fullName>
    </recommendedName>
</protein>
<comment type="caution">
    <text evidence="5">The sequence shown here is derived from an EMBL/GenBank/DDBJ whole genome shotgun (WGS) entry which is preliminary data.</text>
</comment>
<dbReference type="SMART" id="SM00059">
    <property type="entry name" value="FN2"/>
    <property type="match status" value="1"/>
</dbReference>
<evidence type="ECO:0000313" key="6">
    <source>
        <dbReference type="Proteomes" id="UP000324222"/>
    </source>
</evidence>
<feature type="domain" description="Fibronectin type-II" evidence="4">
    <location>
        <begin position="26"/>
        <end position="73"/>
    </location>
</feature>
<dbReference type="OrthoDB" id="6362829at2759"/>
<evidence type="ECO:0000256" key="2">
    <source>
        <dbReference type="ARBA" id="ARBA00023157"/>
    </source>
</evidence>
<organism evidence="5 6">
    <name type="scientific">Portunus trituberculatus</name>
    <name type="common">Swimming crab</name>
    <name type="synonym">Neptunus trituberculatus</name>
    <dbReference type="NCBI Taxonomy" id="210409"/>
    <lineage>
        <taxon>Eukaryota</taxon>
        <taxon>Metazoa</taxon>
        <taxon>Ecdysozoa</taxon>
        <taxon>Arthropoda</taxon>
        <taxon>Crustacea</taxon>
        <taxon>Multicrustacea</taxon>
        <taxon>Malacostraca</taxon>
        <taxon>Eumalacostraca</taxon>
        <taxon>Eucarida</taxon>
        <taxon>Decapoda</taxon>
        <taxon>Pleocyemata</taxon>
        <taxon>Brachyura</taxon>
        <taxon>Eubrachyura</taxon>
        <taxon>Portunoidea</taxon>
        <taxon>Portunidae</taxon>
        <taxon>Portuninae</taxon>
        <taxon>Portunus</taxon>
    </lineage>
</organism>
<evidence type="ECO:0000259" key="4">
    <source>
        <dbReference type="PROSITE" id="PS51092"/>
    </source>
</evidence>
<name>A0A5B7E9W0_PORTR</name>